<organism evidence="3 4">
    <name type="scientific">Salinarimonas soli</name>
    <dbReference type="NCBI Taxonomy" id="1638099"/>
    <lineage>
        <taxon>Bacteria</taxon>
        <taxon>Pseudomonadati</taxon>
        <taxon>Pseudomonadota</taxon>
        <taxon>Alphaproteobacteria</taxon>
        <taxon>Hyphomicrobiales</taxon>
        <taxon>Salinarimonadaceae</taxon>
        <taxon>Salinarimonas</taxon>
    </lineage>
</organism>
<dbReference type="PANTHER" id="PTHR41386">
    <property type="entry name" value="INTEGRAL MEMBRANE PROTEIN-RELATED"/>
    <property type="match status" value="1"/>
</dbReference>
<evidence type="ECO:0000313" key="4">
    <source>
        <dbReference type="Proteomes" id="UP000323142"/>
    </source>
</evidence>
<evidence type="ECO:0000313" key="3">
    <source>
        <dbReference type="EMBL" id="KAA2237529.1"/>
    </source>
</evidence>
<evidence type="ECO:0000256" key="2">
    <source>
        <dbReference type="SAM" id="Phobius"/>
    </source>
</evidence>
<protein>
    <submittedName>
        <fullName evidence="3">DUF1003 domain-containing protein</fullName>
    </submittedName>
</protein>
<feature type="region of interest" description="Disordered" evidence="1">
    <location>
        <begin position="1"/>
        <end position="88"/>
    </location>
</feature>
<dbReference type="EMBL" id="VUOA01000019">
    <property type="protein sequence ID" value="KAA2237529.1"/>
    <property type="molecule type" value="Genomic_DNA"/>
</dbReference>
<keyword evidence="4" id="KW-1185">Reference proteome</keyword>
<proteinExistence type="predicted"/>
<feature type="compositionally biased region" description="Acidic residues" evidence="1">
    <location>
        <begin position="74"/>
        <end position="85"/>
    </location>
</feature>
<dbReference type="AlphaFoldDB" id="A0A5B2VGQ6"/>
<accession>A0A5B2VGQ6</accession>
<dbReference type="PANTHER" id="PTHR41386:SF1">
    <property type="entry name" value="MEMBRANE PROTEIN"/>
    <property type="match status" value="1"/>
</dbReference>
<dbReference type="OrthoDB" id="9795736at2"/>
<keyword evidence="2" id="KW-0812">Transmembrane</keyword>
<gene>
    <name evidence="3" type="ORF">F0L46_11120</name>
</gene>
<reference evidence="3 4" key="2">
    <citation type="submission" date="2019-09" db="EMBL/GenBank/DDBJ databases">
        <authorList>
            <person name="Jin C."/>
        </authorList>
    </citation>
    <scope>NUCLEOTIDE SEQUENCE [LARGE SCALE GENOMIC DNA]</scope>
    <source>
        <strain evidence="3 4">BN140002</strain>
    </source>
</reference>
<feature type="transmembrane region" description="Helical" evidence="2">
    <location>
        <begin position="237"/>
        <end position="261"/>
    </location>
</feature>
<dbReference type="Pfam" id="PF06210">
    <property type="entry name" value="DUF1003"/>
    <property type="match status" value="1"/>
</dbReference>
<sequence length="323" mass="36106">MGCPERPSKPIRTSHLRTHPGPDPGPRPFPASVPTSSGWTPPLAGSHGAGGPASAGALRPACQRRVRPASLEDGAADEGAMDEPDITNTSSIPLAKRQACAITGRERPRKDLVRLDTLRPTLADRIRADHPGLAEEDLIDRRELARYRSLYVEELLREEHGEVTELDRQVAASIEAQDTIAQNVEADFEERRTLAERLSDGLASFGGSWAFLISFGIVLVAWMALNVALGTAGAFDPYPFILLNLVLSCIAAVQAPIIMMSQRRQEEKDRMRSLNDYRVNLKAELEIRHLHEKLDHLITRQWQRLAEIQQLQLEIMQEKRWKR</sequence>
<keyword evidence="2" id="KW-0472">Membrane</keyword>
<evidence type="ECO:0000256" key="1">
    <source>
        <dbReference type="SAM" id="MobiDB-lite"/>
    </source>
</evidence>
<dbReference type="InterPro" id="IPR010406">
    <property type="entry name" value="DUF1003"/>
</dbReference>
<dbReference type="Proteomes" id="UP000323142">
    <property type="component" value="Unassembled WGS sequence"/>
</dbReference>
<feature type="transmembrane region" description="Helical" evidence="2">
    <location>
        <begin position="201"/>
        <end position="225"/>
    </location>
</feature>
<name>A0A5B2VGQ6_9HYPH</name>
<keyword evidence="2" id="KW-1133">Transmembrane helix</keyword>
<feature type="compositionally biased region" description="Pro residues" evidence="1">
    <location>
        <begin position="21"/>
        <end position="31"/>
    </location>
</feature>
<comment type="caution">
    <text evidence="3">The sequence shown here is derived from an EMBL/GenBank/DDBJ whole genome shotgun (WGS) entry which is preliminary data.</text>
</comment>
<reference evidence="3 4" key="1">
    <citation type="submission" date="2019-09" db="EMBL/GenBank/DDBJ databases">
        <title>Salinarimonas rosea gen. nov., sp. nov., a new member of the a-2 subgroup of the Proteobacteria.</title>
        <authorList>
            <person name="Liu J."/>
        </authorList>
    </citation>
    <scope>NUCLEOTIDE SEQUENCE [LARGE SCALE GENOMIC DNA]</scope>
    <source>
        <strain evidence="3 4">BN140002</strain>
    </source>
</reference>